<accession>A0A7W9BQY6</accession>
<evidence type="ECO:0000259" key="2">
    <source>
        <dbReference type="Pfam" id="PF13628"/>
    </source>
</evidence>
<dbReference type="RefSeq" id="WP_157177648.1">
    <property type="nucleotide sequence ID" value="NZ_BMJP01000001.1"/>
</dbReference>
<evidence type="ECO:0000313" key="3">
    <source>
        <dbReference type="EMBL" id="MBB5728472.1"/>
    </source>
</evidence>
<dbReference type="InterPro" id="IPR012347">
    <property type="entry name" value="Ferritin-like"/>
</dbReference>
<dbReference type="OrthoDB" id="8005547at2"/>
<feature type="chain" id="PRO_5031412740" evidence="1">
    <location>
        <begin position="19"/>
        <end position="162"/>
    </location>
</feature>
<dbReference type="AlphaFoldDB" id="A0A7W9BQY6"/>
<dbReference type="PANTHER" id="PTHR38593:SF1">
    <property type="entry name" value="BLR2558 PROTEIN"/>
    <property type="match status" value="1"/>
</dbReference>
<dbReference type="Proteomes" id="UP000546701">
    <property type="component" value="Unassembled WGS sequence"/>
</dbReference>
<organism evidence="3 4">
    <name type="scientific">Sphingomonas prati</name>
    <dbReference type="NCBI Taxonomy" id="1843237"/>
    <lineage>
        <taxon>Bacteria</taxon>
        <taxon>Pseudomonadati</taxon>
        <taxon>Pseudomonadota</taxon>
        <taxon>Alphaproteobacteria</taxon>
        <taxon>Sphingomonadales</taxon>
        <taxon>Sphingomonadaceae</taxon>
        <taxon>Sphingomonas</taxon>
    </lineage>
</organism>
<dbReference type="Gene3D" id="1.20.1260.10">
    <property type="match status" value="1"/>
</dbReference>
<gene>
    <name evidence="3" type="ORF">FHS99_000942</name>
</gene>
<dbReference type="EMBL" id="JACIJR010000002">
    <property type="protein sequence ID" value="MBB5728472.1"/>
    <property type="molecule type" value="Genomic_DNA"/>
</dbReference>
<comment type="caution">
    <text evidence="3">The sequence shown here is derived from an EMBL/GenBank/DDBJ whole genome shotgun (WGS) entry which is preliminary data.</text>
</comment>
<protein>
    <submittedName>
        <fullName evidence="3">Putative membrane protein</fullName>
    </submittedName>
</protein>
<dbReference type="InterPro" id="IPR025419">
    <property type="entry name" value="DUF4142"/>
</dbReference>
<keyword evidence="1" id="KW-0732">Signal</keyword>
<feature type="domain" description="DUF4142" evidence="2">
    <location>
        <begin position="23"/>
        <end position="158"/>
    </location>
</feature>
<keyword evidence="4" id="KW-1185">Reference proteome</keyword>
<feature type="signal peptide" evidence="1">
    <location>
        <begin position="1"/>
        <end position="18"/>
    </location>
</feature>
<dbReference type="Pfam" id="PF13628">
    <property type="entry name" value="DUF4142"/>
    <property type="match status" value="1"/>
</dbReference>
<dbReference type="PANTHER" id="PTHR38593">
    <property type="entry name" value="BLR2558 PROTEIN"/>
    <property type="match status" value="1"/>
</dbReference>
<sequence length="162" mass="16850">MFKPALILAALVATPALAQAPETPATFVMKAGAGDLYEKQSSQIVLKSTKNAGVRKFAQMMITDHGKTTATVMAAAKTAGIRPAPPKLDAPKAQIIADLNGATGPARDAMYLQQQATAHQEALALHQGYSTSGTQPALKAAATKAVPIVQHHIEMISAIKPS</sequence>
<evidence type="ECO:0000313" key="4">
    <source>
        <dbReference type="Proteomes" id="UP000546701"/>
    </source>
</evidence>
<proteinExistence type="predicted"/>
<reference evidence="3 4" key="1">
    <citation type="submission" date="2020-08" db="EMBL/GenBank/DDBJ databases">
        <title>Genomic Encyclopedia of Type Strains, Phase IV (KMG-IV): sequencing the most valuable type-strain genomes for metagenomic binning, comparative biology and taxonomic classification.</title>
        <authorList>
            <person name="Goeker M."/>
        </authorList>
    </citation>
    <scope>NUCLEOTIDE SEQUENCE [LARGE SCALE GENOMIC DNA]</scope>
    <source>
        <strain evidence="3 4">DSM 103336</strain>
    </source>
</reference>
<evidence type="ECO:0000256" key="1">
    <source>
        <dbReference type="SAM" id="SignalP"/>
    </source>
</evidence>
<name>A0A7W9BQY6_9SPHN</name>